<keyword evidence="1" id="KW-0597">Phosphoprotein</keyword>
<dbReference type="InterPro" id="IPR058245">
    <property type="entry name" value="NreC/VraR/RcsB-like_REC"/>
</dbReference>
<dbReference type="SUPFAM" id="SSF52172">
    <property type="entry name" value="CheY-like"/>
    <property type="match status" value="1"/>
</dbReference>
<dbReference type="PANTHER" id="PTHR45566:SF2">
    <property type="entry name" value="NARL SUBFAMILY"/>
    <property type="match status" value="1"/>
</dbReference>
<dbReference type="InterPro" id="IPR051015">
    <property type="entry name" value="EvgA-like"/>
</dbReference>
<reference evidence="3 4" key="1">
    <citation type="submission" date="2018-04" db="EMBL/GenBank/DDBJ databases">
        <title>Genomic Encyclopedia of Type Strains, Phase IV (KMG-IV): sequencing the most valuable type-strain genomes for metagenomic binning, comparative biology and taxonomic classification.</title>
        <authorList>
            <person name="Goeker M."/>
        </authorList>
    </citation>
    <scope>NUCLEOTIDE SEQUENCE [LARGE SCALE GENOMIC DNA]</scope>
    <source>
        <strain evidence="3 4">DSM 100231</strain>
    </source>
</reference>
<dbReference type="SMART" id="SM00448">
    <property type="entry name" value="REC"/>
    <property type="match status" value="1"/>
</dbReference>
<evidence type="ECO:0000259" key="2">
    <source>
        <dbReference type="PROSITE" id="PS50110"/>
    </source>
</evidence>
<evidence type="ECO:0000313" key="4">
    <source>
        <dbReference type="Proteomes" id="UP000245466"/>
    </source>
</evidence>
<dbReference type="Proteomes" id="UP000245466">
    <property type="component" value="Unassembled WGS sequence"/>
</dbReference>
<dbReference type="EMBL" id="QEKI01000002">
    <property type="protein sequence ID" value="PVY42921.1"/>
    <property type="molecule type" value="Genomic_DNA"/>
</dbReference>
<evidence type="ECO:0000313" key="3">
    <source>
        <dbReference type="EMBL" id="PVY42921.1"/>
    </source>
</evidence>
<keyword evidence="4" id="KW-1185">Reference proteome</keyword>
<organism evidence="3 4">
    <name type="scientific">Pontibacter virosus</name>
    <dbReference type="NCBI Taxonomy" id="1765052"/>
    <lineage>
        <taxon>Bacteria</taxon>
        <taxon>Pseudomonadati</taxon>
        <taxon>Bacteroidota</taxon>
        <taxon>Cytophagia</taxon>
        <taxon>Cytophagales</taxon>
        <taxon>Hymenobacteraceae</taxon>
        <taxon>Pontibacter</taxon>
    </lineage>
</organism>
<proteinExistence type="predicted"/>
<dbReference type="Pfam" id="PF00072">
    <property type="entry name" value="Response_reg"/>
    <property type="match status" value="1"/>
</dbReference>
<dbReference type="InterPro" id="IPR011006">
    <property type="entry name" value="CheY-like_superfamily"/>
</dbReference>
<gene>
    <name evidence="3" type="ORF">C8E01_10297</name>
</gene>
<dbReference type="AlphaFoldDB" id="A0A2U1B2T9"/>
<dbReference type="PANTHER" id="PTHR45566">
    <property type="entry name" value="HTH-TYPE TRANSCRIPTIONAL REGULATOR YHJB-RELATED"/>
    <property type="match status" value="1"/>
</dbReference>
<evidence type="ECO:0000256" key="1">
    <source>
        <dbReference type="PROSITE-ProRule" id="PRU00169"/>
    </source>
</evidence>
<dbReference type="InterPro" id="IPR001789">
    <property type="entry name" value="Sig_transdc_resp-reg_receiver"/>
</dbReference>
<dbReference type="GO" id="GO:0000160">
    <property type="term" value="P:phosphorelay signal transduction system"/>
    <property type="evidence" value="ECO:0007669"/>
    <property type="project" value="InterPro"/>
</dbReference>
<dbReference type="RefSeq" id="WP_116541972.1">
    <property type="nucleotide sequence ID" value="NZ_QEKI01000002.1"/>
</dbReference>
<name>A0A2U1B2T9_9BACT</name>
<dbReference type="CDD" id="cd17535">
    <property type="entry name" value="REC_NarL-like"/>
    <property type="match status" value="1"/>
</dbReference>
<dbReference type="Gene3D" id="3.40.50.2300">
    <property type="match status" value="1"/>
</dbReference>
<feature type="domain" description="Response regulatory" evidence="2">
    <location>
        <begin position="7"/>
        <end position="123"/>
    </location>
</feature>
<feature type="modified residue" description="4-aspartylphosphate" evidence="1">
    <location>
        <position position="58"/>
    </location>
</feature>
<comment type="caution">
    <text evidence="3">The sequence shown here is derived from an EMBL/GenBank/DDBJ whole genome shotgun (WGS) entry which is preliminary data.</text>
</comment>
<sequence>MELQPLTLAIADDHTLFRKGVIEILKNFEEITVISDAANGAELLEKIEGNLPDIIMLDLEMPDMDGIAVARYVLSKYRKVKILIVSMYGEEELVKKLLEEGVHGYLLKSADPEELREVLQLLRNGKTHYPVFTPNFFAQRTLR</sequence>
<accession>A0A2U1B2T9</accession>
<protein>
    <submittedName>
        <fullName evidence="3">Response regulator receiver domain-containing protein</fullName>
    </submittedName>
</protein>
<dbReference type="OrthoDB" id="9797341at2"/>
<dbReference type="PROSITE" id="PS50110">
    <property type="entry name" value="RESPONSE_REGULATORY"/>
    <property type="match status" value="1"/>
</dbReference>